<proteinExistence type="predicted"/>
<reference evidence="2 3" key="1">
    <citation type="journal article" date="2002" name="Nature">
        <title>Genome sequence and comparative analysis of the model rodent malaria parasite Plasmodium yoelii yoelii.</title>
        <authorList>
            <person name="Carlton J.M."/>
            <person name="Angiuoli S.V."/>
            <person name="Suh B.B."/>
            <person name="Kooij T.W."/>
            <person name="Pertea M."/>
            <person name="Silva J.C."/>
            <person name="Ermolaeva M.D."/>
            <person name="Allen J.E."/>
            <person name="Selengut J.D."/>
            <person name="Koo H.L."/>
            <person name="Peterson J.D."/>
            <person name="Pop M."/>
            <person name="Kosack D.S."/>
            <person name="Shumway M.F."/>
            <person name="Bidwell S.L."/>
            <person name="Shallom S.J."/>
            <person name="van Aken S.E."/>
            <person name="Riedmuller S.B."/>
            <person name="Feldblyum T.V."/>
            <person name="Cho J.K."/>
            <person name="Quackenbush J."/>
            <person name="Sedegah M."/>
            <person name="Shoaibi A."/>
            <person name="Cummings L.M."/>
            <person name="Florens L."/>
            <person name="Yates J.R."/>
            <person name="Raine J.D."/>
            <person name="Sinden R.E."/>
            <person name="Harris M.A."/>
            <person name="Cunningham D.A."/>
            <person name="Preiser P.R."/>
            <person name="Bergman L.W."/>
            <person name="Vaidya A.B."/>
            <person name="van Lin L.H."/>
            <person name="Janse C.J."/>
            <person name="Waters A.P."/>
            <person name="Smith H.O."/>
            <person name="White O.R."/>
            <person name="Salzberg S.L."/>
            <person name="Venter J.C."/>
            <person name="Fraser C.M."/>
            <person name="Hoffman S.L."/>
            <person name="Gardner M.J."/>
            <person name="Carucci D.J."/>
        </authorList>
    </citation>
    <scope>NUCLEOTIDE SEQUENCE [LARGE SCALE GENOMIC DNA]</scope>
    <source>
        <strain evidence="2 3">17XNL</strain>
    </source>
</reference>
<dbReference type="Proteomes" id="UP000008553">
    <property type="component" value="Unassembled WGS sequence"/>
</dbReference>
<evidence type="ECO:0000313" key="3">
    <source>
        <dbReference type="Proteomes" id="UP000008553"/>
    </source>
</evidence>
<dbReference type="AlphaFoldDB" id="Q7RH66"/>
<sequence>MHAQRPNKHFLLYPNPQLIFSTFVHFLIVCYCLNGILYVILFFIYNCLNIELFFEI</sequence>
<keyword evidence="1" id="KW-0472">Membrane</keyword>
<evidence type="ECO:0000256" key="1">
    <source>
        <dbReference type="SAM" id="Phobius"/>
    </source>
</evidence>
<gene>
    <name evidence="2" type="ORF">PY04124</name>
</gene>
<evidence type="ECO:0000313" key="2">
    <source>
        <dbReference type="EMBL" id="EAA15942.1"/>
    </source>
</evidence>
<keyword evidence="1" id="KW-0812">Transmembrane</keyword>
<dbReference type="InParanoid" id="Q7RH66"/>
<feature type="transmembrane region" description="Helical" evidence="1">
    <location>
        <begin position="20"/>
        <end position="45"/>
    </location>
</feature>
<keyword evidence="3" id="KW-1185">Reference proteome</keyword>
<keyword evidence="1" id="KW-1133">Transmembrane helix</keyword>
<accession>Q7RH66</accession>
<protein>
    <submittedName>
        <fullName evidence="2">Uncharacterized protein</fullName>
    </submittedName>
</protein>
<organism evidence="2 3">
    <name type="scientific">Plasmodium yoelii yoelii</name>
    <dbReference type="NCBI Taxonomy" id="73239"/>
    <lineage>
        <taxon>Eukaryota</taxon>
        <taxon>Sar</taxon>
        <taxon>Alveolata</taxon>
        <taxon>Apicomplexa</taxon>
        <taxon>Aconoidasida</taxon>
        <taxon>Haemosporida</taxon>
        <taxon>Plasmodiidae</taxon>
        <taxon>Plasmodium</taxon>
        <taxon>Plasmodium (Vinckeia)</taxon>
    </lineage>
</organism>
<dbReference type="EMBL" id="AABL01001234">
    <property type="protein sequence ID" value="EAA15942.1"/>
    <property type="molecule type" value="Genomic_DNA"/>
</dbReference>
<dbReference type="PaxDb" id="73239-Q7RH66"/>
<name>Q7RH66_PLAYO</name>
<comment type="caution">
    <text evidence="2">The sequence shown here is derived from an EMBL/GenBank/DDBJ whole genome shotgun (WGS) entry which is preliminary data.</text>
</comment>